<dbReference type="NCBIfam" id="TIGR01796">
    <property type="entry name" value="CM_mono_aroH"/>
    <property type="match status" value="1"/>
</dbReference>
<keyword evidence="5" id="KW-1185">Reference proteome</keyword>
<comment type="catalytic activity">
    <reaction evidence="3">
        <text>chorismate = prephenate</text>
        <dbReference type="Rhea" id="RHEA:13897"/>
        <dbReference type="ChEBI" id="CHEBI:29748"/>
        <dbReference type="ChEBI" id="CHEBI:29934"/>
        <dbReference type="EC" id="5.4.99.5"/>
    </reaction>
</comment>
<dbReference type="PANTHER" id="PTHR21164">
    <property type="entry name" value="CHORISMATE MUTASE"/>
    <property type="match status" value="1"/>
</dbReference>
<dbReference type="EC" id="5.4.99.5" evidence="1 3"/>
<feature type="binding site" evidence="2">
    <location>
        <position position="107"/>
    </location>
    <ligand>
        <name>prephenate</name>
        <dbReference type="ChEBI" id="CHEBI:29934"/>
    </ligand>
</feature>
<proteinExistence type="predicted"/>
<evidence type="ECO:0000313" key="5">
    <source>
        <dbReference type="Proteomes" id="UP000070427"/>
    </source>
</evidence>
<feature type="binding site" evidence="2">
    <location>
        <position position="7"/>
    </location>
    <ligand>
        <name>prephenate</name>
        <dbReference type="ChEBI" id="CHEBI:29934"/>
    </ligand>
</feature>
<dbReference type="Pfam" id="PF07736">
    <property type="entry name" value="CM_1"/>
    <property type="match status" value="1"/>
</dbReference>
<dbReference type="GO" id="GO:0009073">
    <property type="term" value="P:aromatic amino acid family biosynthetic process"/>
    <property type="evidence" value="ECO:0007669"/>
    <property type="project" value="UniProtKB-UniRule"/>
</dbReference>
<dbReference type="RefSeq" id="WP_066352502.1">
    <property type="nucleotide sequence ID" value="NZ_LOED01000007.1"/>
</dbReference>
<reference evidence="4 5" key="1">
    <citation type="submission" date="2015-12" db="EMBL/GenBank/DDBJ databases">
        <title>Draft genome sequnece of Fervidicola ferrireducens strain Y170.</title>
        <authorList>
            <person name="Patel B.K."/>
        </authorList>
    </citation>
    <scope>NUCLEOTIDE SEQUENCE [LARGE SCALE GENOMIC DNA]</scope>
    <source>
        <strain evidence="4 5">Y170</strain>
    </source>
</reference>
<dbReference type="InterPro" id="IPR008243">
    <property type="entry name" value="Chorismate_mutase_AroH"/>
</dbReference>
<sequence length="121" mass="13650">MKVRGIRGAITVDSNTKEEVISATKELLKEMIDKNQVTIDDICFILFSATEDIDAAFPAQAARELGMKYVPLLDFSQMKVEGALKNCIRALMAVNTDKSQEEMKHIYLRGARVLRPDVNFR</sequence>
<comment type="caution">
    <text evidence="4">The sequence shown here is derived from an EMBL/GenBank/DDBJ whole genome shotgun (WGS) entry which is preliminary data.</text>
</comment>
<keyword evidence="3 4" id="KW-0413">Isomerase</keyword>
<dbReference type="InParanoid" id="A0A140LBD5"/>
<dbReference type="PIRSF" id="PIRSF005965">
    <property type="entry name" value="Chor_mut_AroH"/>
    <property type="match status" value="1"/>
</dbReference>
<dbReference type="STRING" id="520764.AN618_08720"/>
<dbReference type="CDD" id="cd02185">
    <property type="entry name" value="AroH"/>
    <property type="match status" value="1"/>
</dbReference>
<dbReference type="InterPro" id="IPR035959">
    <property type="entry name" value="RutC-like_sf"/>
</dbReference>
<dbReference type="OrthoDB" id="9802232at2"/>
<dbReference type="PANTHER" id="PTHR21164:SF0">
    <property type="entry name" value="CHORISMATE MUTASE AROH"/>
    <property type="match status" value="1"/>
</dbReference>
<gene>
    <name evidence="4" type="primary">aroH</name>
    <name evidence="4" type="ORF">AN618_08720</name>
</gene>
<dbReference type="GO" id="GO:0004106">
    <property type="term" value="F:chorismate mutase activity"/>
    <property type="evidence" value="ECO:0007669"/>
    <property type="project" value="UniProtKB-UniRule"/>
</dbReference>
<dbReference type="EMBL" id="LOED01000007">
    <property type="protein sequence ID" value="KXG77860.1"/>
    <property type="molecule type" value="Genomic_DNA"/>
</dbReference>
<keyword evidence="2 3" id="KW-0057">Aromatic amino acid biosynthesis</keyword>
<dbReference type="Proteomes" id="UP000070427">
    <property type="component" value="Unassembled WGS sequence"/>
</dbReference>
<dbReference type="SUPFAM" id="SSF55298">
    <property type="entry name" value="YjgF-like"/>
    <property type="match status" value="1"/>
</dbReference>
<dbReference type="GO" id="GO:0046417">
    <property type="term" value="P:chorismate metabolic process"/>
    <property type="evidence" value="ECO:0007669"/>
    <property type="project" value="TreeGrafter"/>
</dbReference>
<evidence type="ECO:0000256" key="2">
    <source>
        <dbReference type="PIRSR" id="PIRSR005965-1"/>
    </source>
</evidence>
<dbReference type="FunCoup" id="A0A140LBD5">
    <property type="interactions" value="71"/>
</dbReference>
<dbReference type="PATRIC" id="fig|520764.3.peg.906"/>
<protein>
    <recommendedName>
        <fullName evidence="1 3">chorismate mutase</fullName>
        <ecNumber evidence="1 3">5.4.99.5</ecNumber>
    </recommendedName>
</protein>
<dbReference type="GO" id="GO:0008652">
    <property type="term" value="P:amino acid biosynthetic process"/>
    <property type="evidence" value="ECO:0007669"/>
    <property type="project" value="UniProtKB-UniRule"/>
</dbReference>
<dbReference type="UniPathway" id="UPA00120">
    <property type="reaction ID" value="UER00203"/>
</dbReference>
<feature type="binding site" evidence="2">
    <location>
        <position position="89"/>
    </location>
    <ligand>
        <name>prephenate</name>
        <dbReference type="ChEBI" id="CHEBI:29934"/>
    </ligand>
</feature>
<keyword evidence="2 3" id="KW-0028">Amino-acid biosynthesis</keyword>
<evidence type="ECO:0000256" key="1">
    <source>
        <dbReference type="NCBIfam" id="TIGR01796"/>
    </source>
</evidence>
<evidence type="ECO:0000256" key="3">
    <source>
        <dbReference type="PROSITE-ProRule" id="PRU00514"/>
    </source>
</evidence>
<dbReference type="AlphaFoldDB" id="A0A140LBD5"/>
<dbReference type="Gene3D" id="3.30.1330.40">
    <property type="entry name" value="RutC-like"/>
    <property type="match status" value="1"/>
</dbReference>
<organism evidence="4 5">
    <name type="scientific">Fervidicola ferrireducens</name>
    <dbReference type="NCBI Taxonomy" id="520764"/>
    <lineage>
        <taxon>Bacteria</taxon>
        <taxon>Bacillati</taxon>
        <taxon>Bacillota</taxon>
        <taxon>Clostridia</taxon>
        <taxon>Thermosediminibacterales</taxon>
        <taxon>Thermosediminibacteraceae</taxon>
        <taxon>Fervidicola</taxon>
    </lineage>
</organism>
<accession>A0A140LBD5</accession>
<evidence type="ECO:0000313" key="4">
    <source>
        <dbReference type="EMBL" id="KXG77860.1"/>
    </source>
</evidence>
<name>A0A140LBD5_9FIRM</name>
<dbReference type="PROSITE" id="PS51167">
    <property type="entry name" value="CHORISMATE_MUT_1"/>
    <property type="match status" value="1"/>
</dbReference>